<dbReference type="PANTHER" id="PTHR46018">
    <property type="entry name" value="ZINC PHOSPHODIESTERASE ELAC PROTEIN 1"/>
    <property type="match status" value="1"/>
</dbReference>
<dbReference type="PANTHER" id="PTHR46018:SF2">
    <property type="entry name" value="ZINC PHOSPHODIESTERASE ELAC PROTEIN 1"/>
    <property type="match status" value="1"/>
</dbReference>
<gene>
    <name evidence="4" type="ORF">ACFPRA_09105</name>
</gene>
<feature type="domain" description="Metallo-beta-lactamase" evidence="3">
    <location>
        <begin position="21"/>
        <end position="216"/>
    </location>
</feature>
<evidence type="ECO:0000256" key="1">
    <source>
        <dbReference type="ARBA" id="ARBA00022759"/>
    </source>
</evidence>
<keyword evidence="5" id="KW-1185">Reference proteome</keyword>
<name>A0ABW0TJE5_9BACL</name>
<accession>A0ABW0TJE5</accession>
<proteinExistence type="predicted"/>
<dbReference type="Pfam" id="PF12706">
    <property type="entry name" value="Lactamase_B_2"/>
    <property type="match status" value="1"/>
</dbReference>
<dbReference type="Proteomes" id="UP001596109">
    <property type="component" value="Unassembled WGS sequence"/>
</dbReference>
<evidence type="ECO:0000259" key="3">
    <source>
        <dbReference type="SMART" id="SM00849"/>
    </source>
</evidence>
<dbReference type="SMART" id="SM00849">
    <property type="entry name" value="Lactamase_B"/>
    <property type="match status" value="1"/>
</dbReference>
<dbReference type="InterPro" id="IPR036866">
    <property type="entry name" value="RibonucZ/Hydroxyglut_hydro"/>
</dbReference>
<protein>
    <submittedName>
        <fullName evidence="4">MBL fold metallo-hydrolase</fullName>
    </submittedName>
</protein>
<dbReference type="Gene3D" id="3.60.15.10">
    <property type="entry name" value="Ribonuclease Z/Hydroxyacylglutathione hydrolase-like"/>
    <property type="match status" value="1"/>
</dbReference>
<dbReference type="EMBL" id="JBHSNO010000005">
    <property type="protein sequence ID" value="MFC5589044.1"/>
    <property type="molecule type" value="Genomic_DNA"/>
</dbReference>
<evidence type="ECO:0000256" key="2">
    <source>
        <dbReference type="ARBA" id="ARBA00022833"/>
    </source>
</evidence>
<dbReference type="InterPro" id="IPR001279">
    <property type="entry name" value="Metallo-B-lactamas"/>
</dbReference>
<keyword evidence="1" id="KW-0255">Endonuclease</keyword>
<keyword evidence="2" id="KW-0862">Zinc</keyword>
<dbReference type="RefSeq" id="WP_381433047.1">
    <property type="nucleotide sequence ID" value="NZ_JBHSNO010000005.1"/>
</dbReference>
<keyword evidence="1" id="KW-0378">Hydrolase</keyword>
<keyword evidence="1" id="KW-0540">Nuclease</keyword>
<dbReference type="SUPFAM" id="SSF56281">
    <property type="entry name" value="Metallo-hydrolase/oxidoreductase"/>
    <property type="match status" value="1"/>
</dbReference>
<sequence>MSISVVMLGTGSPRPDLDRSGPSQVLMIDGTPILIDCGDGVVNQLMKAKISLSEINYLFLTHLHADHVYGYGHFLVAGWGSGRKKLTVVGPPGTKELHNLVLEMFKNDIKYRTSLGFPPEGILDVTIVEVDPSQAIPCELPAEVTAASMIHNVPTFAYRFQMGDKAVVISGDTAPSQRLVELSQGADILVHDSCLTTTSMYNHSPRPELKKVWENLQKEHCTPEQAADTAREANVKKLVLTHFLPGIDVNEIYQESKKVYDGIVIVPEDLQVIDVDDVEIADIRKELAIQTAN</sequence>
<reference evidence="5" key="1">
    <citation type="journal article" date="2019" name="Int. J. Syst. Evol. Microbiol.">
        <title>The Global Catalogue of Microorganisms (GCM) 10K type strain sequencing project: providing services to taxonomists for standard genome sequencing and annotation.</title>
        <authorList>
            <consortium name="The Broad Institute Genomics Platform"/>
            <consortium name="The Broad Institute Genome Sequencing Center for Infectious Disease"/>
            <person name="Wu L."/>
            <person name="Ma J."/>
        </authorList>
    </citation>
    <scope>NUCLEOTIDE SEQUENCE [LARGE SCALE GENOMIC DNA]</scope>
    <source>
        <strain evidence="5">CGMCC 4.1434</strain>
    </source>
</reference>
<evidence type="ECO:0000313" key="5">
    <source>
        <dbReference type="Proteomes" id="UP001596109"/>
    </source>
</evidence>
<comment type="caution">
    <text evidence="4">The sequence shown here is derived from an EMBL/GenBank/DDBJ whole genome shotgun (WGS) entry which is preliminary data.</text>
</comment>
<organism evidence="4 5">
    <name type="scientific">Sporosarcina soli</name>
    <dbReference type="NCBI Taxonomy" id="334736"/>
    <lineage>
        <taxon>Bacteria</taxon>
        <taxon>Bacillati</taxon>
        <taxon>Bacillota</taxon>
        <taxon>Bacilli</taxon>
        <taxon>Bacillales</taxon>
        <taxon>Caryophanaceae</taxon>
        <taxon>Sporosarcina</taxon>
    </lineage>
</organism>
<evidence type="ECO:0000313" key="4">
    <source>
        <dbReference type="EMBL" id="MFC5589044.1"/>
    </source>
</evidence>